<feature type="domain" description="FAD-binding" evidence="1">
    <location>
        <begin position="7"/>
        <end position="214"/>
    </location>
</feature>
<dbReference type="SUPFAM" id="SSF51905">
    <property type="entry name" value="FAD/NAD(P)-binding domain"/>
    <property type="match status" value="1"/>
</dbReference>
<dbReference type="AlphaFoldDB" id="A0A1N6RMS5"/>
<dbReference type="InterPro" id="IPR002938">
    <property type="entry name" value="FAD-bd"/>
</dbReference>
<gene>
    <name evidence="2" type="ORF">SAMN05421546_1050</name>
</gene>
<evidence type="ECO:0000259" key="1">
    <source>
        <dbReference type="Pfam" id="PF01494"/>
    </source>
</evidence>
<evidence type="ECO:0000313" key="3">
    <source>
        <dbReference type="Proteomes" id="UP000241788"/>
    </source>
</evidence>
<name>A0A1N6RMS5_9GAMM</name>
<accession>A0A1N6RMS5</accession>
<dbReference type="GO" id="GO:0071949">
    <property type="term" value="F:FAD binding"/>
    <property type="evidence" value="ECO:0007669"/>
    <property type="project" value="InterPro"/>
</dbReference>
<dbReference type="Pfam" id="PF01494">
    <property type="entry name" value="FAD_binding_3"/>
    <property type="match status" value="1"/>
</dbReference>
<dbReference type="PANTHER" id="PTHR43747">
    <property type="entry name" value="FAD-BINDING PROTEIN"/>
    <property type="match status" value="1"/>
</dbReference>
<dbReference type="Gene3D" id="3.50.50.60">
    <property type="entry name" value="FAD/NAD(P)-binding domain"/>
    <property type="match status" value="1"/>
</dbReference>
<proteinExistence type="predicted"/>
<dbReference type="Proteomes" id="UP000241788">
    <property type="component" value="Unassembled WGS sequence"/>
</dbReference>
<evidence type="ECO:0000313" key="2">
    <source>
        <dbReference type="EMBL" id="SIQ30208.1"/>
    </source>
</evidence>
<dbReference type="RefSeq" id="WP_076585962.1">
    <property type="nucleotide sequence ID" value="NZ_FTLW01000002.1"/>
</dbReference>
<dbReference type="EMBL" id="FTLW01000002">
    <property type="protein sequence ID" value="SIQ30208.1"/>
    <property type="molecule type" value="Genomic_DNA"/>
</dbReference>
<protein>
    <submittedName>
        <fullName evidence="2">Dehydrogenase (Flavoprotein)</fullName>
    </submittedName>
</protein>
<dbReference type="InterPro" id="IPR036188">
    <property type="entry name" value="FAD/NAD-bd_sf"/>
</dbReference>
<reference evidence="3" key="1">
    <citation type="submission" date="2017-01" db="EMBL/GenBank/DDBJ databases">
        <authorList>
            <person name="Varghese N."/>
            <person name="Submissions S."/>
        </authorList>
    </citation>
    <scope>NUCLEOTIDE SEQUENCE [LARGE SCALE GENOMIC DNA]</scope>
    <source>
        <strain evidence="3">UM1</strain>
    </source>
</reference>
<sequence>MAIETRDVLILGGGLAGLTLALQLQQQDAALSIRVIERRSHPVPEAAFKVGESTVEIGAHYFAHVLGLRDHLNDEHIRKFGFRFFFSDRSENIDRCTELGVSRLLPTPSWQIDRGRFENHLGELARERGIEFVDAATVRGIELGEGAASHQVRYAQGEDEHQVESRWLIDASGRAGLLKRKLGLAKTNAHDVNSSWWRVEGFVQPKQWSSDEAWLSRCDPPDRWRSTNHLCGPGYWVWMIPLSSNAHSIGIVADEALHPLSTINTHDKAMAWMREHQPQLAATLDKPEYGLLDFMFMRHFSHECMQLYSDKRWAITGEAGLFADPYYSPGSDFIAISNTFITDLIAKDRAGQSIGAHAAVYQQLLQSFYDNTMLLYQDQYPLFGNARVMPVKVIWDYAYYWAALAPLYMSGRITSLSMLGRLRSQLERASGLNAAMQPFLRAWAEADDYGAPEDGRLLDQYVIGWFHEMNRSLRDAQEDDAFAQRIAGNVKLMERLAKEIVDHVRAMHSEIDSGELMAMLDDVEVGEPMLPQAWYAAT</sequence>
<dbReference type="PANTHER" id="PTHR43747:SF1">
    <property type="entry name" value="SLR1998 PROTEIN"/>
    <property type="match status" value="1"/>
</dbReference>
<dbReference type="InterPro" id="IPR050816">
    <property type="entry name" value="Flavin-dep_Halogenase_NPB"/>
</dbReference>
<dbReference type="STRING" id="1604334.SAMN05421546_1050"/>
<keyword evidence="3" id="KW-1185">Reference proteome</keyword>
<dbReference type="OrthoDB" id="103324at2"/>
<organism evidence="2 3">
    <name type="scientific">Solilutibacter tolerans</name>
    <dbReference type="NCBI Taxonomy" id="1604334"/>
    <lineage>
        <taxon>Bacteria</taxon>
        <taxon>Pseudomonadati</taxon>
        <taxon>Pseudomonadota</taxon>
        <taxon>Gammaproteobacteria</taxon>
        <taxon>Lysobacterales</taxon>
        <taxon>Lysobacteraceae</taxon>
        <taxon>Solilutibacter</taxon>
    </lineage>
</organism>